<dbReference type="RefSeq" id="WP_184205157.1">
    <property type="nucleotide sequence ID" value="NZ_JACHIF010000001.1"/>
</dbReference>
<evidence type="ECO:0000256" key="1">
    <source>
        <dbReference type="SAM" id="SignalP"/>
    </source>
</evidence>
<evidence type="ECO:0000313" key="2">
    <source>
        <dbReference type="EMBL" id="MBB5036350.1"/>
    </source>
</evidence>
<sequence length="416" mass="45172">MLRSTFLLLPLLCAAASSASAVTLTLSDIGSRVRASHPSLKAARMAVEEARARQLGAGRLSNPSVGLDSRNETFLSPGEVILSLDQSFPITRRLRLEKQLTGQLVTAAELEVKDAERSLISDAQTLAVQILAIEQQRGLRQQQTALATKLSAFVAGRAKAGELSALDAAQAQVDAQRLIVEARKLEGESRSLLGTLKPMLDLDPDEALSISGTLPEMGVPGKGANWIMRADYQLAEAKLIASQTDIGLAKANKWQDVSAGIFAGPEYQNASGDDRRTNGVIGFRISLPLPFWNKNEGQVAEKTAAAERVRLEQAALAKQIRSDVENARKDMQTSYDLAHETRDKLLPLVIEQTGKLEKAYESGQTDLLTILRAREQRLQLEAAALDAVRDFHLARIRYETAIGKHAPAVPVTSTKR</sequence>
<dbReference type="GO" id="GO:0015562">
    <property type="term" value="F:efflux transmembrane transporter activity"/>
    <property type="evidence" value="ECO:0007669"/>
    <property type="project" value="InterPro"/>
</dbReference>
<accession>A0A7W8DNQ7</accession>
<comment type="caution">
    <text evidence="2">The sequence shown here is derived from an EMBL/GenBank/DDBJ whole genome shotgun (WGS) entry which is preliminary data.</text>
</comment>
<gene>
    <name evidence="2" type="ORF">HNQ64_000584</name>
</gene>
<organism evidence="2 3">
    <name type="scientific">Prosthecobacter dejongeii</name>
    <dbReference type="NCBI Taxonomy" id="48465"/>
    <lineage>
        <taxon>Bacteria</taxon>
        <taxon>Pseudomonadati</taxon>
        <taxon>Verrucomicrobiota</taxon>
        <taxon>Verrucomicrobiia</taxon>
        <taxon>Verrucomicrobiales</taxon>
        <taxon>Verrucomicrobiaceae</taxon>
        <taxon>Prosthecobacter</taxon>
    </lineage>
</organism>
<dbReference type="SUPFAM" id="SSF56954">
    <property type="entry name" value="Outer membrane efflux proteins (OEP)"/>
    <property type="match status" value="1"/>
</dbReference>
<proteinExistence type="predicted"/>
<evidence type="ECO:0000313" key="3">
    <source>
        <dbReference type="Proteomes" id="UP000534294"/>
    </source>
</evidence>
<dbReference type="EMBL" id="JACHIF010000001">
    <property type="protein sequence ID" value="MBB5036350.1"/>
    <property type="molecule type" value="Genomic_DNA"/>
</dbReference>
<feature type="chain" id="PRO_5031138079" evidence="1">
    <location>
        <begin position="22"/>
        <end position="416"/>
    </location>
</feature>
<protein>
    <submittedName>
        <fullName evidence="2">Cobalt-zinc-cadmium efflux system outer membrane protein</fullName>
    </submittedName>
</protein>
<dbReference type="Proteomes" id="UP000534294">
    <property type="component" value="Unassembled WGS sequence"/>
</dbReference>
<keyword evidence="3" id="KW-1185">Reference proteome</keyword>
<keyword evidence="1" id="KW-0732">Signal</keyword>
<name>A0A7W8DNQ7_9BACT</name>
<dbReference type="PANTHER" id="PTHR30203">
    <property type="entry name" value="OUTER MEMBRANE CATION EFFLUX PROTEIN"/>
    <property type="match status" value="1"/>
</dbReference>
<reference evidence="2 3" key="1">
    <citation type="submission" date="2020-08" db="EMBL/GenBank/DDBJ databases">
        <title>Genomic Encyclopedia of Type Strains, Phase IV (KMG-IV): sequencing the most valuable type-strain genomes for metagenomic binning, comparative biology and taxonomic classification.</title>
        <authorList>
            <person name="Goeker M."/>
        </authorList>
    </citation>
    <scope>NUCLEOTIDE SEQUENCE [LARGE SCALE GENOMIC DNA]</scope>
    <source>
        <strain evidence="2 3">DSM 12251</strain>
    </source>
</reference>
<dbReference type="AlphaFoldDB" id="A0A7W8DNQ7"/>
<dbReference type="PANTHER" id="PTHR30203:SF24">
    <property type="entry name" value="BLR4935 PROTEIN"/>
    <property type="match status" value="1"/>
</dbReference>
<feature type="signal peptide" evidence="1">
    <location>
        <begin position="1"/>
        <end position="21"/>
    </location>
</feature>
<dbReference type="InterPro" id="IPR010131">
    <property type="entry name" value="MdtP/NodT-like"/>
</dbReference>
<dbReference type="Gene3D" id="1.20.1600.10">
    <property type="entry name" value="Outer membrane efflux proteins (OEP)"/>
    <property type="match status" value="1"/>
</dbReference>